<organism evidence="1 2">
    <name type="scientific">Loigolactobacillus backii</name>
    <dbReference type="NCBI Taxonomy" id="375175"/>
    <lineage>
        <taxon>Bacteria</taxon>
        <taxon>Bacillati</taxon>
        <taxon>Bacillota</taxon>
        <taxon>Bacilli</taxon>
        <taxon>Lactobacillales</taxon>
        <taxon>Lactobacillaceae</taxon>
        <taxon>Loigolactobacillus</taxon>
    </lineage>
</organism>
<evidence type="ECO:0000313" key="1">
    <source>
        <dbReference type="EMBL" id="ANK62530.1"/>
    </source>
</evidence>
<proteinExistence type="predicted"/>
<evidence type="ECO:0000313" key="2">
    <source>
        <dbReference type="Proteomes" id="UP000078582"/>
    </source>
</evidence>
<dbReference type="Proteomes" id="UP000078582">
    <property type="component" value="Chromosome"/>
</dbReference>
<dbReference type="RefSeq" id="WP_068281036.1">
    <property type="nucleotide sequence ID" value="NZ_CP014873.1"/>
</dbReference>
<keyword evidence="2" id="KW-1185">Reference proteome</keyword>
<dbReference type="GeneID" id="42981992"/>
<reference evidence="1 2" key="1">
    <citation type="submission" date="2016-03" db="EMBL/GenBank/DDBJ databases">
        <title>Pediococcus and Lactobacillus from brewery environment - whole genome sequencing and assembly.</title>
        <authorList>
            <person name="Behr J."/>
            <person name="Geissler A.J."/>
            <person name="Vogel R.F."/>
        </authorList>
    </citation>
    <scope>NUCLEOTIDE SEQUENCE [LARGE SCALE GENOMIC DNA]</scope>
    <source>
        <strain evidence="1 2">TMW 1.1989</strain>
    </source>
</reference>
<dbReference type="AlphaFoldDB" id="A0A192H2D9"/>
<protein>
    <submittedName>
        <fullName evidence="1">Uncharacterized protein</fullName>
    </submittedName>
</protein>
<name>A0A192H2D9_9LACO</name>
<dbReference type="EMBL" id="CP014873">
    <property type="protein sequence ID" value="ANK62530.1"/>
    <property type="molecule type" value="Genomic_DNA"/>
</dbReference>
<gene>
    <name evidence="1" type="ORF">AYR53_06970</name>
</gene>
<sequence length="252" mass="29229">MTKLPDLIDLTKLAQYYEQARFHQHNELGSNAMLVAELNPAVERGGEFYYSVVITVAGHIYFCPETTEKLVMGYFNQQCFHYGDSKRLARSTGQTRLVPYTMGRLVLVPLSREKAKELYWVVGQHFDNAQPVAAAVSDLVFTTGLRVRVVAKSQTIMRSMHKAARLRFNLRKGSEQLLRMTSDYQVTINYPAPNDGYFSRTMADFELEQPDWKAIKENLVDLKRVYKFLDDRDYKQLSKQMQIRERRYCGLS</sequence>
<accession>A0A192H2D9</accession>